<dbReference type="InterPro" id="IPR002528">
    <property type="entry name" value="MATE_fam"/>
</dbReference>
<reference evidence="3" key="1">
    <citation type="journal article" date="2014" name="Front. Microbiol.">
        <title>High frequency of phylogenetically diverse reductive dehalogenase-homologous genes in deep subseafloor sedimentary metagenomes.</title>
        <authorList>
            <person name="Kawai M."/>
            <person name="Futagami T."/>
            <person name="Toyoda A."/>
            <person name="Takaki Y."/>
            <person name="Nishi S."/>
            <person name="Hori S."/>
            <person name="Arai W."/>
            <person name="Tsubouchi T."/>
            <person name="Morono Y."/>
            <person name="Uchiyama I."/>
            <person name="Ito T."/>
            <person name="Fujiyama A."/>
            <person name="Inagaki F."/>
            <person name="Takami H."/>
        </authorList>
    </citation>
    <scope>NUCLEOTIDE SEQUENCE</scope>
    <source>
        <strain evidence="3">Expedition CK06-06</strain>
    </source>
</reference>
<feature type="transmembrane region" description="Helical" evidence="2">
    <location>
        <begin position="107"/>
        <end position="125"/>
    </location>
</feature>
<accession>X0XNH0</accession>
<evidence type="ECO:0000313" key="3">
    <source>
        <dbReference type="EMBL" id="GAG36887.1"/>
    </source>
</evidence>
<keyword evidence="2" id="KW-1133">Transmembrane helix</keyword>
<gene>
    <name evidence="3" type="ORF">S01H1_72648</name>
</gene>
<dbReference type="Pfam" id="PF01554">
    <property type="entry name" value="MatE"/>
    <property type="match status" value="1"/>
</dbReference>
<dbReference type="InterPro" id="IPR050222">
    <property type="entry name" value="MATE_MdtK"/>
</dbReference>
<dbReference type="GO" id="GO:0015297">
    <property type="term" value="F:antiporter activity"/>
    <property type="evidence" value="ECO:0007669"/>
    <property type="project" value="InterPro"/>
</dbReference>
<protein>
    <recommendedName>
        <fullName evidence="4">Polysaccharide biosynthesis protein C-terminal domain-containing protein</fullName>
    </recommendedName>
</protein>
<keyword evidence="1" id="KW-0813">Transport</keyword>
<feature type="transmembrane region" description="Helical" evidence="2">
    <location>
        <begin position="174"/>
        <end position="199"/>
    </location>
</feature>
<evidence type="ECO:0000256" key="1">
    <source>
        <dbReference type="ARBA" id="ARBA00022448"/>
    </source>
</evidence>
<keyword evidence="2" id="KW-0472">Membrane</keyword>
<dbReference type="PANTHER" id="PTHR43298">
    <property type="entry name" value="MULTIDRUG RESISTANCE PROTEIN NORM-RELATED"/>
    <property type="match status" value="1"/>
</dbReference>
<feature type="transmembrane region" description="Helical" evidence="2">
    <location>
        <begin position="37"/>
        <end position="55"/>
    </location>
</feature>
<dbReference type="GO" id="GO:0005886">
    <property type="term" value="C:plasma membrane"/>
    <property type="evidence" value="ECO:0007669"/>
    <property type="project" value="TreeGrafter"/>
</dbReference>
<evidence type="ECO:0008006" key="4">
    <source>
        <dbReference type="Google" id="ProtNLM"/>
    </source>
</evidence>
<feature type="transmembrane region" description="Helical" evidence="2">
    <location>
        <begin position="145"/>
        <end position="162"/>
    </location>
</feature>
<keyword evidence="2" id="KW-0812">Transmembrane</keyword>
<feature type="transmembrane region" description="Helical" evidence="2">
    <location>
        <begin position="67"/>
        <end position="87"/>
    </location>
</feature>
<dbReference type="PANTHER" id="PTHR43298:SF2">
    <property type="entry name" value="FMN_FAD EXPORTER YEEO-RELATED"/>
    <property type="match status" value="1"/>
</dbReference>
<feature type="non-terminal residue" evidence="3">
    <location>
        <position position="236"/>
    </location>
</feature>
<evidence type="ECO:0000256" key="2">
    <source>
        <dbReference type="SAM" id="Phobius"/>
    </source>
</evidence>
<sequence length="236" mass="24395">MTSERTAEYRPLIADLEGGRVTRAVLRLAAPVVAERISISVLSAVDALLVGRFVGSDGVAAVGVSFLLFWMVLSGAWGFDVAATAVVARDAGTGDVSQVQRSMRASLLLALVWGCLATLVLWPLAGPLLELMALEPEAKSFGVDYIRAASLGFPLLTVLYAVNGCLRGLGNTVLPMLILIVVNAVNALVAFFLISGVFGLPQLEVLASGIGFGSAGAVGGVLGVGVLASRLSPVRF</sequence>
<feature type="transmembrane region" description="Helical" evidence="2">
    <location>
        <begin position="205"/>
        <end position="228"/>
    </location>
</feature>
<dbReference type="EMBL" id="BARS01048474">
    <property type="protein sequence ID" value="GAG36887.1"/>
    <property type="molecule type" value="Genomic_DNA"/>
</dbReference>
<proteinExistence type="predicted"/>
<dbReference type="GO" id="GO:0042910">
    <property type="term" value="F:xenobiotic transmembrane transporter activity"/>
    <property type="evidence" value="ECO:0007669"/>
    <property type="project" value="InterPro"/>
</dbReference>
<dbReference type="AlphaFoldDB" id="X0XNH0"/>
<comment type="caution">
    <text evidence="3">The sequence shown here is derived from an EMBL/GenBank/DDBJ whole genome shotgun (WGS) entry which is preliminary data.</text>
</comment>
<name>X0XNH0_9ZZZZ</name>
<organism evidence="3">
    <name type="scientific">marine sediment metagenome</name>
    <dbReference type="NCBI Taxonomy" id="412755"/>
    <lineage>
        <taxon>unclassified sequences</taxon>
        <taxon>metagenomes</taxon>
        <taxon>ecological metagenomes</taxon>
    </lineage>
</organism>